<evidence type="ECO:0000256" key="1">
    <source>
        <dbReference type="ARBA" id="ARBA00011900"/>
    </source>
</evidence>
<evidence type="ECO:0000259" key="8">
    <source>
        <dbReference type="Pfam" id="PF07669"/>
    </source>
</evidence>
<accession>A0A249SN48</accession>
<keyword evidence="5" id="KW-0680">Restriction system</keyword>
<evidence type="ECO:0000256" key="6">
    <source>
        <dbReference type="ARBA" id="ARBA00023125"/>
    </source>
</evidence>
<dbReference type="REBASE" id="218483">
    <property type="entry name" value="M.MchCHPA2ORF1695P"/>
</dbReference>
<dbReference type="AlphaFoldDB" id="A0A249SN48"/>
<evidence type="ECO:0000256" key="5">
    <source>
        <dbReference type="ARBA" id="ARBA00022747"/>
    </source>
</evidence>
<evidence type="ECO:0000256" key="4">
    <source>
        <dbReference type="ARBA" id="ARBA00022691"/>
    </source>
</evidence>
<dbReference type="GO" id="GO:0003677">
    <property type="term" value="F:DNA binding"/>
    <property type="evidence" value="ECO:0007669"/>
    <property type="project" value="UniProtKB-KW"/>
</dbReference>
<reference evidence="9 10" key="1">
    <citation type="submission" date="2017-08" db="EMBL/GenBank/DDBJ databases">
        <title>Complete Genome Sequence of Mesoplasma chauliocola.</title>
        <authorList>
            <person name="Knight T.F.Jr."/>
            <person name="Citino T."/>
        </authorList>
    </citation>
    <scope>NUCLEOTIDE SEQUENCE [LARGE SCALE GENOMIC DNA]</scope>
    <source>
        <strain evidence="9 10">CHPA-2</strain>
    </source>
</reference>
<protein>
    <recommendedName>
        <fullName evidence="1">site-specific DNA-methyltransferase (adenine-specific)</fullName>
        <ecNumber evidence="1">2.1.1.72</ecNumber>
    </recommendedName>
</protein>
<gene>
    <name evidence="9" type="ORF">CK556_01695</name>
</gene>
<proteinExistence type="predicted"/>
<evidence type="ECO:0000313" key="10">
    <source>
        <dbReference type="Proteomes" id="UP000232229"/>
    </source>
</evidence>
<dbReference type="EMBL" id="CP023173">
    <property type="protein sequence ID" value="ASZ09068.1"/>
    <property type="molecule type" value="Genomic_DNA"/>
</dbReference>
<dbReference type="InterPro" id="IPR029063">
    <property type="entry name" value="SAM-dependent_MTases_sf"/>
</dbReference>
<dbReference type="Gene3D" id="3.40.50.150">
    <property type="entry name" value="Vaccinia Virus protein VP39"/>
    <property type="match status" value="1"/>
</dbReference>
<sequence>MKERELMMSNKTDIFTPKKIVLKMLDEIDYKGKKILNKKIIDNSCGQGAFLKEIIKIYIKEAKKENYSNDKIKKMLESNIFGIEIEKKHFKQTLINLDNIVEKELPNLKISWKIINQDALKIEDFNFKMDYVVGNPPYLRIHNMKNINYKDFSFSNKGMSDLYLIFFEIGIKMLNNQGKLGYITPNSYFYSLSAKELRFFLLKENMIHKIINFESTKIFSNADTYTAITLLSKNKKENSIIYNSNNETTKYTNTSQFVFTKSNIFIFSKMNENDTFKKIINDENYVKHVEVKNGFATNCNNIFIPRNNELMDLKNRNLILNAVKIKKKGCSFEKRFAIFPYKNNKILELKQIKKNNINVYKYLMNNQELLKNRKISQNQNWWEYSKTQGINDLNSKKIIISNIIDTNKNIHLEKVSENVLVYGSGYYIKSKKIDIEAILNIFLINENLFKKYLHFLNKCKGSNYYFFTSKELEKFLNYLIEKKIKQQEGTKNE</sequence>
<feature type="domain" description="Type II methyltransferase M.TaqI-like" evidence="8">
    <location>
        <begin position="86"/>
        <end position="219"/>
    </location>
</feature>
<dbReference type="Proteomes" id="UP000232229">
    <property type="component" value="Chromosome"/>
</dbReference>
<evidence type="ECO:0000256" key="3">
    <source>
        <dbReference type="ARBA" id="ARBA00022679"/>
    </source>
</evidence>
<dbReference type="PROSITE" id="PS00092">
    <property type="entry name" value="N6_MTASE"/>
    <property type="match status" value="1"/>
</dbReference>
<keyword evidence="4" id="KW-0949">S-adenosyl-L-methionine</keyword>
<dbReference type="STRING" id="1336232.GCA_000518825_01450"/>
<dbReference type="InterPro" id="IPR002052">
    <property type="entry name" value="DNA_methylase_N6_adenine_CS"/>
</dbReference>
<dbReference type="KEGG" id="mchc:CK556_01695"/>
<dbReference type="InterPro" id="IPR050953">
    <property type="entry name" value="N4_N6_ade-DNA_methylase"/>
</dbReference>
<keyword evidence="3" id="KW-0808">Transferase</keyword>
<evidence type="ECO:0000256" key="7">
    <source>
        <dbReference type="ARBA" id="ARBA00047942"/>
    </source>
</evidence>
<keyword evidence="10" id="KW-1185">Reference proteome</keyword>
<evidence type="ECO:0000256" key="2">
    <source>
        <dbReference type="ARBA" id="ARBA00022603"/>
    </source>
</evidence>
<dbReference type="InterPro" id="IPR011639">
    <property type="entry name" value="MethylTrfase_TaqI-like_dom"/>
</dbReference>
<dbReference type="PANTHER" id="PTHR33841:SF6">
    <property type="entry name" value="TYPE II METHYLTRANSFERASE M.HINDII"/>
    <property type="match status" value="1"/>
</dbReference>
<dbReference type="PRINTS" id="PR00507">
    <property type="entry name" value="N12N6MTFRASE"/>
</dbReference>
<dbReference type="GO" id="GO:0032259">
    <property type="term" value="P:methylation"/>
    <property type="evidence" value="ECO:0007669"/>
    <property type="project" value="UniProtKB-KW"/>
</dbReference>
<dbReference type="Pfam" id="PF07669">
    <property type="entry name" value="Eco57I"/>
    <property type="match status" value="1"/>
</dbReference>
<keyword evidence="2" id="KW-0489">Methyltransferase</keyword>
<name>A0A249SN48_9MOLU</name>
<evidence type="ECO:0000313" key="9">
    <source>
        <dbReference type="EMBL" id="ASZ09068.1"/>
    </source>
</evidence>
<keyword evidence="6" id="KW-0238">DNA-binding</keyword>
<comment type="catalytic activity">
    <reaction evidence="7">
        <text>a 2'-deoxyadenosine in DNA + S-adenosyl-L-methionine = an N(6)-methyl-2'-deoxyadenosine in DNA + S-adenosyl-L-homocysteine + H(+)</text>
        <dbReference type="Rhea" id="RHEA:15197"/>
        <dbReference type="Rhea" id="RHEA-COMP:12418"/>
        <dbReference type="Rhea" id="RHEA-COMP:12419"/>
        <dbReference type="ChEBI" id="CHEBI:15378"/>
        <dbReference type="ChEBI" id="CHEBI:57856"/>
        <dbReference type="ChEBI" id="CHEBI:59789"/>
        <dbReference type="ChEBI" id="CHEBI:90615"/>
        <dbReference type="ChEBI" id="CHEBI:90616"/>
        <dbReference type="EC" id="2.1.1.72"/>
    </reaction>
</comment>
<dbReference type="PANTHER" id="PTHR33841">
    <property type="entry name" value="DNA METHYLTRANSFERASE YEEA-RELATED"/>
    <property type="match status" value="1"/>
</dbReference>
<dbReference type="GO" id="GO:0009007">
    <property type="term" value="F:site-specific DNA-methyltransferase (adenine-specific) activity"/>
    <property type="evidence" value="ECO:0007669"/>
    <property type="project" value="UniProtKB-EC"/>
</dbReference>
<dbReference type="RefSeq" id="WP_084545421.1">
    <property type="nucleotide sequence ID" value="NZ_CP023173.1"/>
</dbReference>
<dbReference type="SUPFAM" id="SSF53335">
    <property type="entry name" value="S-adenosyl-L-methionine-dependent methyltransferases"/>
    <property type="match status" value="1"/>
</dbReference>
<organism evidence="9 10">
    <name type="scientific">Mesoplasma chauliocola</name>
    <dbReference type="NCBI Taxonomy" id="216427"/>
    <lineage>
        <taxon>Bacteria</taxon>
        <taxon>Bacillati</taxon>
        <taxon>Mycoplasmatota</taxon>
        <taxon>Mollicutes</taxon>
        <taxon>Entomoplasmatales</taxon>
        <taxon>Entomoplasmataceae</taxon>
        <taxon>Mesoplasma</taxon>
    </lineage>
</organism>
<dbReference type="GO" id="GO:0009307">
    <property type="term" value="P:DNA restriction-modification system"/>
    <property type="evidence" value="ECO:0007669"/>
    <property type="project" value="UniProtKB-KW"/>
</dbReference>
<dbReference type="EC" id="2.1.1.72" evidence="1"/>